<evidence type="ECO:0000256" key="6">
    <source>
        <dbReference type="ARBA" id="ARBA00022603"/>
    </source>
</evidence>
<dbReference type="NCBIfam" id="TIGR04364">
    <property type="entry name" value="methyltran_FxLD"/>
    <property type="match status" value="1"/>
</dbReference>
<comment type="subcellular location">
    <subcellularLocation>
        <location evidence="1">Cytoplasm</location>
    </subcellularLocation>
</comment>
<dbReference type="EMBL" id="JACHJS010000001">
    <property type="protein sequence ID" value="MBB4965382.1"/>
    <property type="molecule type" value="Genomic_DNA"/>
</dbReference>
<dbReference type="Pfam" id="PF01135">
    <property type="entry name" value="PCMT"/>
    <property type="match status" value="1"/>
</dbReference>
<dbReference type="GO" id="GO:0004719">
    <property type="term" value="F:protein-L-isoaspartate (D-aspartate) O-methyltransferase activity"/>
    <property type="evidence" value="ECO:0007669"/>
    <property type="project" value="UniProtKB-EC"/>
</dbReference>
<name>A0A7W7T3J6_9PSEU</name>
<dbReference type="EC" id="2.1.1.77" evidence="3"/>
<accession>A0A7W7T3J6</accession>
<organism evidence="12 13">
    <name type="scientific">Saccharothrix violaceirubra</name>
    <dbReference type="NCBI Taxonomy" id="413306"/>
    <lineage>
        <taxon>Bacteria</taxon>
        <taxon>Bacillati</taxon>
        <taxon>Actinomycetota</taxon>
        <taxon>Actinomycetes</taxon>
        <taxon>Pseudonocardiales</taxon>
        <taxon>Pseudonocardiaceae</taxon>
        <taxon>Saccharothrix</taxon>
    </lineage>
</organism>
<dbReference type="GO" id="GO:0032259">
    <property type="term" value="P:methylation"/>
    <property type="evidence" value="ECO:0007669"/>
    <property type="project" value="UniProtKB-KW"/>
</dbReference>
<keyword evidence="5" id="KW-0963">Cytoplasm</keyword>
<reference evidence="12 13" key="1">
    <citation type="submission" date="2020-08" db="EMBL/GenBank/DDBJ databases">
        <title>Sequencing the genomes of 1000 actinobacteria strains.</title>
        <authorList>
            <person name="Klenk H.-P."/>
        </authorList>
    </citation>
    <scope>NUCLEOTIDE SEQUENCE [LARGE SCALE GENOMIC DNA]</scope>
    <source>
        <strain evidence="12 13">DSM 45084</strain>
    </source>
</reference>
<keyword evidence="6 12" id="KW-0489">Methyltransferase</keyword>
<evidence type="ECO:0000256" key="9">
    <source>
        <dbReference type="ARBA" id="ARBA00030757"/>
    </source>
</evidence>
<evidence type="ECO:0000256" key="2">
    <source>
        <dbReference type="ARBA" id="ARBA00005369"/>
    </source>
</evidence>
<dbReference type="AlphaFoldDB" id="A0A7W7T3J6"/>
<sequence>MNTLRHDEANVSEARDALVDKLLTRRMITSPAVERAFRTVPRHLFVAEGTPLDLTYNVDNPVAIKRDPDGVIISSTSAAYIQARMIEQAELGPGMSVLEIGSGGYNAALLAEIVGPDGRVVSVDIDQEVTDRAGELLDATGYGSRVAVVQADAENPLPGLHEPFDAILVTVGAWDLAPAWLEHLSADGRIVVPLRMNGITRAIGFRREGDHLVSTSAEVAGFVAMQGEGARDERVFLLPDRHGRHVKLRFEGDVPQGMSLLDGVLATDRGEVWSGVTINHGVSFADLHLWLAAFLPGFCKLAVDEGTDMAAERKSWFPFGVVRGDSFAYLAVRPLSAGGGVEFGARAYGPHGGEAAVTAMVEQIQAWDRKARTVEPAFAYWPAGSQPPESGEYTAVLVKAHGLVTISWPPTADAAAGQVAPHNPEK</sequence>
<proteinExistence type="inferred from homology"/>
<keyword evidence="8" id="KW-0949">S-adenosyl-L-methionine</keyword>
<keyword evidence="13" id="KW-1185">Reference proteome</keyword>
<evidence type="ECO:0000313" key="13">
    <source>
        <dbReference type="Proteomes" id="UP000542674"/>
    </source>
</evidence>
<comment type="similarity">
    <text evidence="2">Belongs to the methyltransferase superfamily. L-isoaspartyl/D-aspartyl protein methyltransferase family.</text>
</comment>
<dbReference type="InterPro" id="IPR027573">
    <property type="entry name" value="Methyltran_FxLD"/>
</dbReference>
<evidence type="ECO:0000313" key="12">
    <source>
        <dbReference type="EMBL" id="MBB4965382.1"/>
    </source>
</evidence>
<dbReference type="PANTHER" id="PTHR11579">
    <property type="entry name" value="PROTEIN-L-ISOASPARTATE O-METHYLTRANSFERASE"/>
    <property type="match status" value="1"/>
</dbReference>
<dbReference type="RefSeq" id="WP_221447223.1">
    <property type="nucleotide sequence ID" value="NZ_BAABAI010000001.1"/>
</dbReference>
<evidence type="ECO:0000256" key="4">
    <source>
        <dbReference type="ARBA" id="ARBA00013346"/>
    </source>
</evidence>
<dbReference type="Gene3D" id="3.40.50.150">
    <property type="entry name" value="Vaccinia Virus protein VP39"/>
    <property type="match status" value="1"/>
</dbReference>
<gene>
    <name evidence="12" type="ORF">F4559_002741</name>
</gene>
<evidence type="ECO:0000256" key="10">
    <source>
        <dbReference type="ARBA" id="ARBA00031323"/>
    </source>
</evidence>
<evidence type="ECO:0000256" key="11">
    <source>
        <dbReference type="ARBA" id="ARBA00031350"/>
    </source>
</evidence>
<keyword evidence="7 12" id="KW-0808">Transferase</keyword>
<dbReference type="SUPFAM" id="SSF53335">
    <property type="entry name" value="S-adenosyl-L-methionine-dependent methyltransferases"/>
    <property type="match status" value="1"/>
</dbReference>
<evidence type="ECO:0000256" key="3">
    <source>
        <dbReference type="ARBA" id="ARBA00011890"/>
    </source>
</evidence>
<dbReference type="PANTHER" id="PTHR11579:SF0">
    <property type="entry name" value="PROTEIN-L-ISOASPARTATE(D-ASPARTATE) O-METHYLTRANSFERASE"/>
    <property type="match status" value="1"/>
</dbReference>
<dbReference type="GO" id="GO:0005737">
    <property type="term" value="C:cytoplasm"/>
    <property type="evidence" value="ECO:0007669"/>
    <property type="project" value="UniProtKB-SubCell"/>
</dbReference>
<dbReference type="InterPro" id="IPR029063">
    <property type="entry name" value="SAM-dependent_MTases_sf"/>
</dbReference>
<dbReference type="CDD" id="cd02440">
    <property type="entry name" value="AdoMet_MTases"/>
    <property type="match status" value="1"/>
</dbReference>
<dbReference type="Proteomes" id="UP000542674">
    <property type="component" value="Unassembled WGS sequence"/>
</dbReference>
<protein>
    <recommendedName>
        <fullName evidence="4">Protein-L-isoaspartate O-methyltransferase</fullName>
        <ecNumber evidence="3">2.1.1.77</ecNumber>
    </recommendedName>
    <alternativeName>
        <fullName evidence="11">L-isoaspartyl protein carboxyl methyltransferase</fullName>
    </alternativeName>
    <alternativeName>
        <fullName evidence="9">Protein L-isoaspartyl methyltransferase</fullName>
    </alternativeName>
    <alternativeName>
        <fullName evidence="10">Protein-beta-aspartate methyltransferase</fullName>
    </alternativeName>
</protein>
<evidence type="ECO:0000256" key="1">
    <source>
        <dbReference type="ARBA" id="ARBA00004496"/>
    </source>
</evidence>
<dbReference type="InterPro" id="IPR000682">
    <property type="entry name" value="PCMT"/>
</dbReference>
<evidence type="ECO:0000256" key="5">
    <source>
        <dbReference type="ARBA" id="ARBA00022490"/>
    </source>
</evidence>
<comment type="caution">
    <text evidence="12">The sequence shown here is derived from an EMBL/GenBank/DDBJ whole genome shotgun (WGS) entry which is preliminary data.</text>
</comment>
<evidence type="ECO:0000256" key="7">
    <source>
        <dbReference type="ARBA" id="ARBA00022679"/>
    </source>
</evidence>
<evidence type="ECO:0000256" key="8">
    <source>
        <dbReference type="ARBA" id="ARBA00022691"/>
    </source>
</evidence>